<dbReference type="EMBL" id="JAFLCK010000002">
    <property type="protein sequence ID" value="MBN8659163.1"/>
    <property type="molecule type" value="Genomic_DNA"/>
</dbReference>
<reference evidence="1" key="1">
    <citation type="submission" date="2021-02" db="EMBL/GenBank/DDBJ databases">
        <title>Genome-Resolved Metagenomics of a Microbial Community Performing Photosynthetic Biological Nutrient Removal.</title>
        <authorList>
            <person name="Mcdaniel E.A."/>
        </authorList>
    </citation>
    <scope>NUCLEOTIDE SEQUENCE</scope>
    <source>
        <strain evidence="1">UWPOB_OBS1</strain>
    </source>
</reference>
<dbReference type="Proteomes" id="UP000664277">
    <property type="component" value="Unassembled WGS sequence"/>
</dbReference>
<accession>A0A8J7PFL8</accession>
<name>A0A8J7PFL8_9BACT</name>
<evidence type="ECO:0000313" key="2">
    <source>
        <dbReference type="Proteomes" id="UP000664277"/>
    </source>
</evidence>
<proteinExistence type="predicted"/>
<sequence>MSNSGNPNQEPLSGLSLEALADELAGTDAQVEQAREAGQEELLVSKGGNGAKSSGDLVVDLGGGAGKIQHPNGDLTFYDSDSSYTQTLRDGGYFRVSTEFGEVIFHLRPDGDIDVIAPNFDETLRKVNAGAGIYFWTNADGSIRITYDEQRGFSTSSVDKSNFV</sequence>
<protein>
    <submittedName>
        <fullName evidence="1">Uncharacterized protein</fullName>
    </submittedName>
</protein>
<comment type="caution">
    <text evidence="1">The sequence shown here is derived from an EMBL/GenBank/DDBJ whole genome shotgun (WGS) entry which is preliminary data.</text>
</comment>
<organism evidence="1 2">
    <name type="scientific">Candidatus Obscuribacter phosphatis</name>
    <dbReference type="NCBI Taxonomy" id="1906157"/>
    <lineage>
        <taxon>Bacteria</taxon>
        <taxon>Bacillati</taxon>
        <taxon>Candidatus Melainabacteria</taxon>
        <taxon>Candidatus Obscuribacterales</taxon>
        <taxon>Candidatus Obscuribacteraceae</taxon>
        <taxon>Candidatus Obscuribacter</taxon>
    </lineage>
</organism>
<evidence type="ECO:0000313" key="1">
    <source>
        <dbReference type="EMBL" id="MBN8659163.1"/>
    </source>
</evidence>
<gene>
    <name evidence="1" type="ORF">J0M35_02290</name>
</gene>
<dbReference type="AlphaFoldDB" id="A0A8J7PFL8"/>